<feature type="compositionally biased region" description="Low complexity" evidence="1">
    <location>
        <begin position="262"/>
        <end position="271"/>
    </location>
</feature>
<sequence length="513" mass="57388">MEIDFAHSHNPTLFGSLSVSPPTSMLDSFSPLLHLNDDFLDVLNTTSTTDDDADDWMKPLLLDQLFEHDFLSPQFSSDDIEIKQEKPQDDEKRKLTTLNNNCSFIIDEKFLSNNYSQQQQENEFFDFFQQHSCEQRLPTTTTTLRLIHQPKIEPGELPTTLYLSGNELQFHPIVTTNNTIGHTYTTTTSSPIPSVSIQPSVPIVPARVLKGKKFKRGGRVSSRATSRGHAATKRRLNSTAAEPKASVVIIAEDATRIDSKTTTLGLSSTGSCSNDTDLLKSSSSTTTSTRSSTRRRIKSTPREVILFRNGTFISKEPITKQQTTSTLCFETTTNNNNNCPIPPPPLHQQQITATGLQAAAQIVACNVLRQATLNDALIEQLIKREPTNTDDDFPIYCYSSPSLSSSSCTMTTAMDEYENSCSTTLKILGCNTTTPLHSTTSNNTTTTTIELLTFAALQQQQQQHQPQFCYIKQEPGTTTTTTTTFLLPRLFPHIEIFIYLDLHEIFHFEFYKQ</sequence>
<reference evidence="2" key="1">
    <citation type="submission" date="2021-02" db="EMBL/GenBank/DDBJ databases">
        <authorList>
            <person name="Nowell W R."/>
        </authorList>
    </citation>
    <scope>NUCLEOTIDE SEQUENCE</scope>
</reference>
<name>A0A814RVU3_9BILA</name>
<feature type="region of interest" description="Disordered" evidence="1">
    <location>
        <begin position="214"/>
        <end position="242"/>
    </location>
</feature>
<dbReference type="Proteomes" id="UP000663864">
    <property type="component" value="Unassembled WGS sequence"/>
</dbReference>
<proteinExistence type="predicted"/>
<feature type="region of interest" description="Disordered" evidence="1">
    <location>
        <begin position="262"/>
        <end position="299"/>
    </location>
</feature>
<gene>
    <name evidence="2" type="ORF">ZHD862_LOCUS19523</name>
</gene>
<comment type="caution">
    <text evidence="2">The sequence shown here is derived from an EMBL/GenBank/DDBJ whole genome shotgun (WGS) entry which is preliminary data.</text>
</comment>
<evidence type="ECO:0000313" key="2">
    <source>
        <dbReference type="EMBL" id="CAF1138613.1"/>
    </source>
</evidence>
<accession>A0A814RVU3</accession>
<organism evidence="2 3">
    <name type="scientific">Rotaria sordida</name>
    <dbReference type="NCBI Taxonomy" id="392033"/>
    <lineage>
        <taxon>Eukaryota</taxon>
        <taxon>Metazoa</taxon>
        <taxon>Spiralia</taxon>
        <taxon>Gnathifera</taxon>
        <taxon>Rotifera</taxon>
        <taxon>Eurotatoria</taxon>
        <taxon>Bdelloidea</taxon>
        <taxon>Philodinida</taxon>
        <taxon>Philodinidae</taxon>
        <taxon>Rotaria</taxon>
    </lineage>
</organism>
<dbReference type="EMBL" id="CAJNOT010001065">
    <property type="protein sequence ID" value="CAF1138613.1"/>
    <property type="molecule type" value="Genomic_DNA"/>
</dbReference>
<protein>
    <submittedName>
        <fullName evidence="2">Uncharacterized protein</fullName>
    </submittedName>
</protein>
<evidence type="ECO:0000256" key="1">
    <source>
        <dbReference type="SAM" id="MobiDB-lite"/>
    </source>
</evidence>
<dbReference type="AlphaFoldDB" id="A0A814RVU3"/>
<evidence type="ECO:0000313" key="3">
    <source>
        <dbReference type="Proteomes" id="UP000663864"/>
    </source>
</evidence>
<feature type="compositionally biased region" description="Low complexity" evidence="1">
    <location>
        <begin position="281"/>
        <end position="291"/>
    </location>
</feature>